<feature type="transmembrane region" description="Helical" evidence="1">
    <location>
        <begin position="226"/>
        <end position="253"/>
    </location>
</feature>
<proteinExistence type="predicted"/>
<name>A0A7G7W6X2_9BACT</name>
<feature type="transmembrane region" description="Helical" evidence="1">
    <location>
        <begin position="62"/>
        <end position="81"/>
    </location>
</feature>
<feature type="transmembrane region" description="Helical" evidence="1">
    <location>
        <begin position="6"/>
        <end position="26"/>
    </location>
</feature>
<reference evidence="2 3" key="1">
    <citation type="submission" date="2020-08" db="EMBL/GenBank/DDBJ databases">
        <title>Hymenobacter sp. S2-20-2 genome sequencing.</title>
        <authorList>
            <person name="Jin L."/>
        </authorList>
    </citation>
    <scope>NUCLEOTIDE SEQUENCE [LARGE SCALE GENOMIC DNA]</scope>
    <source>
        <strain evidence="2 3">S2-20-2</strain>
    </source>
</reference>
<feature type="transmembrane region" description="Helical" evidence="1">
    <location>
        <begin position="151"/>
        <end position="169"/>
    </location>
</feature>
<feature type="transmembrane region" description="Helical" evidence="1">
    <location>
        <begin position="260"/>
        <end position="281"/>
    </location>
</feature>
<feature type="transmembrane region" description="Helical" evidence="1">
    <location>
        <begin position="341"/>
        <end position="360"/>
    </location>
</feature>
<dbReference type="KEGG" id="hsk:H4317_18525"/>
<dbReference type="RefSeq" id="WP_185888032.1">
    <property type="nucleotide sequence ID" value="NZ_CP060202.1"/>
</dbReference>
<dbReference type="AlphaFoldDB" id="A0A7G7W6X2"/>
<evidence type="ECO:0000313" key="2">
    <source>
        <dbReference type="EMBL" id="QNH62115.1"/>
    </source>
</evidence>
<feature type="transmembrane region" description="Helical" evidence="1">
    <location>
        <begin position="33"/>
        <end position="50"/>
    </location>
</feature>
<keyword evidence="3" id="KW-1185">Reference proteome</keyword>
<protein>
    <recommendedName>
        <fullName evidence="4">DUF2029 domain-containing protein</fullName>
    </recommendedName>
</protein>
<feature type="transmembrane region" description="Helical" evidence="1">
    <location>
        <begin position="391"/>
        <end position="408"/>
    </location>
</feature>
<gene>
    <name evidence="2" type="ORF">H4317_18525</name>
</gene>
<dbReference type="Proteomes" id="UP000515489">
    <property type="component" value="Chromosome"/>
</dbReference>
<accession>A0A7G7W6X2</accession>
<sequence>MSFAGWLLVAAFVVEFLLFTFLRNVFGAALSPVVLWLAGVGVGISGLWAFRGRSLPVLRPATKAQLISAALLLGALVAFGLRVARMLGKVPIDPALSDVIPSIEVMVQRWLAHEAVYVPILDFGYIIYPTYLPLTWLPFVPAELLHIDYRWVAFVGFGLAVAVGVGLLIRRQLPLPATLALAVVPLLLLQAILQTDPNTLTRTIELLIVGFYLLLAFSLWRGPWWVQALCLTVCILSRFSLVFWVPLWLAILWQQQGRMVALRVTGLVAALVLVIYIAPFLSHDWGAFARAQDTYTGAAIGEWEQPPIGRPEHLYRGVGLAAFFHRLAPGDIAQRVQLVRLVHAGVCVAVVVAAAAYWFGRRPRLDYRIYGLLTLKVYLATFYAFVQVPYIYLTLVGVAMAWPILLLLRGHGPDEEPELLQASAEVS</sequence>
<keyword evidence="1" id="KW-0812">Transmembrane</keyword>
<evidence type="ECO:0000313" key="3">
    <source>
        <dbReference type="Proteomes" id="UP000515489"/>
    </source>
</evidence>
<organism evidence="2 3">
    <name type="scientific">Hymenobacter sediminicola</name>
    <dbReference type="NCBI Taxonomy" id="2761579"/>
    <lineage>
        <taxon>Bacteria</taxon>
        <taxon>Pseudomonadati</taxon>
        <taxon>Bacteroidota</taxon>
        <taxon>Cytophagia</taxon>
        <taxon>Cytophagales</taxon>
        <taxon>Hymenobacteraceae</taxon>
        <taxon>Hymenobacter</taxon>
    </lineage>
</organism>
<keyword evidence="1" id="KW-1133">Transmembrane helix</keyword>
<dbReference type="EMBL" id="CP060202">
    <property type="protein sequence ID" value="QNH62115.1"/>
    <property type="molecule type" value="Genomic_DNA"/>
</dbReference>
<evidence type="ECO:0008006" key="4">
    <source>
        <dbReference type="Google" id="ProtNLM"/>
    </source>
</evidence>
<evidence type="ECO:0000256" key="1">
    <source>
        <dbReference type="SAM" id="Phobius"/>
    </source>
</evidence>
<keyword evidence="1" id="KW-0472">Membrane</keyword>
<feature type="transmembrane region" description="Helical" evidence="1">
    <location>
        <begin position="200"/>
        <end position="220"/>
    </location>
</feature>